<dbReference type="AlphaFoldDB" id="A0A1I8FFV8"/>
<sequence length="172" mass="19735">MRTVGATDGPRRWRGSGRIGGPNSNREIGSSVKAKRLQDQLVSLVRRRSRMCSIGTNLSEHRVGPRLKLGSGAPPQNRRWTSWWCQRRLSMRRRARWRPAAQPTCWQEGAARKVAKFLEAAKSRNKKLQQPSPVRERRGPLGHGRRVVSFNRATFADLQLLRARARPTRLPW</sequence>
<proteinExistence type="predicted"/>
<accession>A0A1I8FFV8</accession>
<feature type="region of interest" description="Disordered" evidence="1">
    <location>
        <begin position="1"/>
        <end position="28"/>
    </location>
</feature>
<protein>
    <submittedName>
        <fullName evidence="3">Uncharacterized protein</fullName>
    </submittedName>
</protein>
<evidence type="ECO:0000313" key="3">
    <source>
        <dbReference type="WBParaSite" id="maker-unitig_33042-snap-gene-0.3-mRNA-1"/>
    </source>
</evidence>
<organism evidence="2 3">
    <name type="scientific">Macrostomum lignano</name>
    <dbReference type="NCBI Taxonomy" id="282301"/>
    <lineage>
        <taxon>Eukaryota</taxon>
        <taxon>Metazoa</taxon>
        <taxon>Spiralia</taxon>
        <taxon>Lophotrochozoa</taxon>
        <taxon>Platyhelminthes</taxon>
        <taxon>Rhabditophora</taxon>
        <taxon>Macrostomorpha</taxon>
        <taxon>Macrostomida</taxon>
        <taxon>Macrostomidae</taxon>
        <taxon>Macrostomum</taxon>
    </lineage>
</organism>
<evidence type="ECO:0000256" key="1">
    <source>
        <dbReference type="SAM" id="MobiDB-lite"/>
    </source>
</evidence>
<reference evidence="3" key="1">
    <citation type="submission" date="2016-11" db="UniProtKB">
        <authorList>
            <consortium name="WormBaseParasite"/>
        </authorList>
    </citation>
    <scope>IDENTIFICATION</scope>
</reference>
<keyword evidence="2" id="KW-1185">Reference proteome</keyword>
<name>A0A1I8FFV8_9PLAT</name>
<dbReference type="Proteomes" id="UP000095280">
    <property type="component" value="Unplaced"/>
</dbReference>
<feature type="region of interest" description="Disordered" evidence="1">
    <location>
        <begin position="123"/>
        <end position="143"/>
    </location>
</feature>
<evidence type="ECO:0000313" key="2">
    <source>
        <dbReference type="Proteomes" id="UP000095280"/>
    </source>
</evidence>
<dbReference type="WBParaSite" id="maker-unitig_33042-snap-gene-0.3-mRNA-1">
    <property type="protein sequence ID" value="maker-unitig_33042-snap-gene-0.3-mRNA-1"/>
    <property type="gene ID" value="maker-unitig_33042-snap-gene-0.3"/>
</dbReference>